<dbReference type="EMBL" id="CAJVPY010068007">
    <property type="protein sequence ID" value="CAG8826441.1"/>
    <property type="molecule type" value="Genomic_DNA"/>
</dbReference>
<keyword evidence="1" id="KW-0238">DNA-binding</keyword>
<dbReference type="Proteomes" id="UP000789405">
    <property type="component" value="Unassembled WGS sequence"/>
</dbReference>
<evidence type="ECO:0000259" key="2">
    <source>
        <dbReference type="Pfam" id="PF03221"/>
    </source>
</evidence>
<protein>
    <submittedName>
        <fullName evidence="3">20064_t:CDS:1</fullName>
    </submittedName>
</protein>
<dbReference type="OrthoDB" id="2435994at2759"/>
<evidence type="ECO:0000313" key="3">
    <source>
        <dbReference type="EMBL" id="CAG8826441.1"/>
    </source>
</evidence>
<evidence type="ECO:0000313" key="4">
    <source>
        <dbReference type="Proteomes" id="UP000789405"/>
    </source>
</evidence>
<dbReference type="AlphaFoldDB" id="A0A9N9PJH8"/>
<proteinExistence type="predicted"/>
<accession>A0A9N9PJH8</accession>
<evidence type="ECO:0000256" key="1">
    <source>
        <dbReference type="ARBA" id="ARBA00023125"/>
    </source>
</evidence>
<comment type="caution">
    <text evidence="3">The sequence shown here is derived from an EMBL/GenBank/DDBJ whole genome shotgun (WGS) entry which is preliminary data.</text>
</comment>
<dbReference type="Pfam" id="PF03221">
    <property type="entry name" value="HTH_Tnp_Tc5"/>
    <property type="match status" value="1"/>
</dbReference>
<sequence>RSWNAHEKLAIVTYLERNPTATKQNTAERQLNIGGRPKYPLLEDDLKTWVKSLCSRQKIISRYMVKTKANQLAKQSHFLSLYPTINECKLPEDLEPKRDEFL</sequence>
<organism evidence="3 4">
    <name type="scientific">Dentiscutata erythropus</name>
    <dbReference type="NCBI Taxonomy" id="1348616"/>
    <lineage>
        <taxon>Eukaryota</taxon>
        <taxon>Fungi</taxon>
        <taxon>Fungi incertae sedis</taxon>
        <taxon>Mucoromycota</taxon>
        <taxon>Glomeromycotina</taxon>
        <taxon>Glomeromycetes</taxon>
        <taxon>Diversisporales</taxon>
        <taxon>Gigasporaceae</taxon>
        <taxon>Dentiscutata</taxon>
    </lineage>
</organism>
<dbReference type="InterPro" id="IPR006600">
    <property type="entry name" value="HTH_CenpB_DNA-bd_dom"/>
</dbReference>
<name>A0A9N9PJH8_9GLOM</name>
<dbReference type="GO" id="GO:0003677">
    <property type="term" value="F:DNA binding"/>
    <property type="evidence" value="ECO:0007669"/>
    <property type="project" value="UniProtKB-KW"/>
</dbReference>
<keyword evidence="4" id="KW-1185">Reference proteome</keyword>
<reference evidence="3" key="1">
    <citation type="submission" date="2021-06" db="EMBL/GenBank/DDBJ databases">
        <authorList>
            <person name="Kallberg Y."/>
            <person name="Tangrot J."/>
            <person name="Rosling A."/>
        </authorList>
    </citation>
    <scope>NUCLEOTIDE SEQUENCE</scope>
    <source>
        <strain evidence="3">MA453B</strain>
    </source>
</reference>
<feature type="domain" description="HTH CENPB-type" evidence="2">
    <location>
        <begin position="39"/>
        <end position="75"/>
    </location>
</feature>
<feature type="non-terminal residue" evidence="3">
    <location>
        <position position="102"/>
    </location>
</feature>
<feature type="non-terminal residue" evidence="3">
    <location>
        <position position="1"/>
    </location>
</feature>
<gene>
    <name evidence="3" type="ORF">DERYTH_LOCUS28083</name>
</gene>
<dbReference type="Gene3D" id="1.10.10.60">
    <property type="entry name" value="Homeodomain-like"/>
    <property type="match status" value="1"/>
</dbReference>